<evidence type="ECO:0000256" key="1">
    <source>
        <dbReference type="SAM" id="MobiDB-lite"/>
    </source>
</evidence>
<feature type="region of interest" description="Disordered" evidence="1">
    <location>
        <begin position="1"/>
        <end position="31"/>
    </location>
</feature>
<name>A0ABV0JCW0_9CYAN</name>
<dbReference type="Proteomes" id="UP001464891">
    <property type="component" value="Unassembled WGS sequence"/>
</dbReference>
<keyword evidence="3" id="KW-1185">Reference proteome</keyword>
<organism evidence="2 3">
    <name type="scientific">Trichocoleus desertorum GB2-A4</name>
    <dbReference type="NCBI Taxonomy" id="2933944"/>
    <lineage>
        <taxon>Bacteria</taxon>
        <taxon>Bacillati</taxon>
        <taxon>Cyanobacteriota</taxon>
        <taxon>Cyanophyceae</taxon>
        <taxon>Leptolyngbyales</taxon>
        <taxon>Trichocoleusaceae</taxon>
        <taxon>Trichocoleus</taxon>
    </lineage>
</organism>
<reference evidence="2 3" key="1">
    <citation type="submission" date="2022-04" db="EMBL/GenBank/DDBJ databases">
        <title>Positive selection, recombination, and allopatry shape intraspecific diversity of widespread and dominant cyanobacteria.</title>
        <authorList>
            <person name="Wei J."/>
            <person name="Shu W."/>
            <person name="Hu C."/>
        </authorList>
    </citation>
    <scope>NUCLEOTIDE SEQUENCE [LARGE SCALE GENOMIC DNA]</scope>
    <source>
        <strain evidence="2 3">GB2-A4</strain>
    </source>
</reference>
<gene>
    <name evidence="2" type="ORF">NC998_21210</name>
</gene>
<dbReference type="EMBL" id="JAMPKM010000015">
    <property type="protein sequence ID" value="MEP0819622.1"/>
    <property type="molecule type" value="Genomic_DNA"/>
</dbReference>
<comment type="caution">
    <text evidence="2">The sequence shown here is derived from an EMBL/GenBank/DDBJ whole genome shotgun (WGS) entry which is preliminary data.</text>
</comment>
<sequence length="95" mass="10324">MVKAETKPTKTTTAAGVQVSRSASRKRVRMSRKYVPTPKQVLLVHPDAFKASRLCVVTASGAFAVVVFMPLVQWVAAPFCLLFLAAGFMFAHLGE</sequence>
<evidence type="ECO:0000313" key="2">
    <source>
        <dbReference type="EMBL" id="MEP0819622.1"/>
    </source>
</evidence>
<proteinExistence type="predicted"/>
<protein>
    <submittedName>
        <fullName evidence="2">Uncharacterized protein</fullName>
    </submittedName>
</protein>
<dbReference type="RefSeq" id="WP_190440688.1">
    <property type="nucleotide sequence ID" value="NZ_JAMPKM010000015.1"/>
</dbReference>
<evidence type="ECO:0000313" key="3">
    <source>
        <dbReference type="Proteomes" id="UP001464891"/>
    </source>
</evidence>
<accession>A0ABV0JCW0</accession>